<keyword evidence="2" id="KW-1185">Reference proteome</keyword>
<gene>
    <name evidence="1" type="ORF">SCLCIDRAFT_1214913</name>
</gene>
<reference evidence="1 2" key="1">
    <citation type="submission" date="2014-04" db="EMBL/GenBank/DDBJ databases">
        <authorList>
            <consortium name="DOE Joint Genome Institute"/>
            <person name="Kuo A."/>
            <person name="Kohler A."/>
            <person name="Nagy L.G."/>
            <person name="Floudas D."/>
            <person name="Copeland A."/>
            <person name="Barry K.W."/>
            <person name="Cichocki N."/>
            <person name="Veneault-Fourrey C."/>
            <person name="LaButti K."/>
            <person name="Lindquist E.A."/>
            <person name="Lipzen A."/>
            <person name="Lundell T."/>
            <person name="Morin E."/>
            <person name="Murat C."/>
            <person name="Sun H."/>
            <person name="Tunlid A."/>
            <person name="Henrissat B."/>
            <person name="Grigoriev I.V."/>
            <person name="Hibbett D.S."/>
            <person name="Martin F."/>
            <person name="Nordberg H.P."/>
            <person name="Cantor M.N."/>
            <person name="Hua S.X."/>
        </authorList>
    </citation>
    <scope>NUCLEOTIDE SEQUENCE [LARGE SCALE GENOMIC DNA]</scope>
    <source>
        <strain evidence="1 2">Foug A</strain>
    </source>
</reference>
<name>A0A0C2ZLV3_9AGAM</name>
<dbReference type="Proteomes" id="UP000053989">
    <property type="component" value="Unassembled WGS sequence"/>
</dbReference>
<organism evidence="1 2">
    <name type="scientific">Scleroderma citrinum Foug A</name>
    <dbReference type="NCBI Taxonomy" id="1036808"/>
    <lineage>
        <taxon>Eukaryota</taxon>
        <taxon>Fungi</taxon>
        <taxon>Dikarya</taxon>
        <taxon>Basidiomycota</taxon>
        <taxon>Agaricomycotina</taxon>
        <taxon>Agaricomycetes</taxon>
        <taxon>Agaricomycetidae</taxon>
        <taxon>Boletales</taxon>
        <taxon>Sclerodermatineae</taxon>
        <taxon>Sclerodermataceae</taxon>
        <taxon>Scleroderma</taxon>
    </lineage>
</organism>
<dbReference type="HOGENOM" id="CLU_172734_0_0_1"/>
<dbReference type="InParanoid" id="A0A0C2ZLV3"/>
<evidence type="ECO:0000313" key="1">
    <source>
        <dbReference type="EMBL" id="KIM62553.1"/>
    </source>
</evidence>
<proteinExistence type="predicted"/>
<sequence length="111" mass="12164">MQALTSLASKTDPKEMGLDVNDVGLGFSDILKLTTRHATIHTPPRHAWTQEGGYDINGPTTRLTAMATNLPARPTTTCASGHKCRWFHHPHVDNHHAPPLPSVTHATSYHL</sequence>
<reference evidence="2" key="2">
    <citation type="submission" date="2015-01" db="EMBL/GenBank/DDBJ databases">
        <title>Evolutionary Origins and Diversification of the Mycorrhizal Mutualists.</title>
        <authorList>
            <consortium name="DOE Joint Genome Institute"/>
            <consortium name="Mycorrhizal Genomics Consortium"/>
            <person name="Kohler A."/>
            <person name="Kuo A."/>
            <person name="Nagy L.G."/>
            <person name="Floudas D."/>
            <person name="Copeland A."/>
            <person name="Barry K.W."/>
            <person name="Cichocki N."/>
            <person name="Veneault-Fourrey C."/>
            <person name="LaButti K."/>
            <person name="Lindquist E.A."/>
            <person name="Lipzen A."/>
            <person name="Lundell T."/>
            <person name="Morin E."/>
            <person name="Murat C."/>
            <person name="Riley R."/>
            <person name="Ohm R."/>
            <person name="Sun H."/>
            <person name="Tunlid A."/>
            <person name="Henrissat B."/>
            <person name="Grigoriev I.V."/>
            <person name="Hibbett D.S."/>
            <person name="Martin F."/>
        </authorList>
    </citation>
    <scope>NUCLEOTIDE SEQUENCE [LARGE SCALE GENOMIC DNA]</scope>
    <source>
        <strain evidence="2">Foug A</strain>
    </source>
</reference>
<protein>
    <submittedName>
        <fullName evidence="1">Uncharacterized protein</fullName>
    </submittedName>
</protein>
<dbReference type="EMBL" id="KN822041">
    <property type="protein sequence ID" value="KIM62553.1"/>
    <property type="molecule type" value="Genomic_DNA"/>
</dbReference>
<evidence type="ECO:0000313" key="2">
    <source>
        <dbReference type="Proteomes" id="UP000053989"/>
    </source>
</evidence>
<accession>A0A0C2ZLV3</accession>
<dbReference type="AlphaFoldDB" id="A0A0C2ZLV3"/>